<feature type="signal peptide" evidence="2">
    <location>
        <begin position="1"/>
        <end position="34"/>
    </location>
</feature>
<feature type="compositionally biased region" description="Low complexity" evidence="1">
    <location>
        <begin position="216"/>
        <end position="225"/>
    </location>
</feature>
<feature type="chain" id="PRO_5016616355" description="DUF3300 domain-containing protein" evidence="2">
    <location>
        <begin position="35"/>
        <end position="237"/>
    </location>
</feature>
<feature type="region of interest" description="Disordered" evidence="1">
    <location>
        <begin position="65"/>
        <end position="237"/>
    </location>
</feature>
<evidence type="ECO:0008006" key="5">
    <source>
        <dbReference type="Google" id="ProtNLM"/>
    </source>
</evidence>
<dbReference type="KEGG" id="ptaw:DW352_24945"/>
<gene>
    <name evidence="3" type="ORF">DW352_24945</name>
</gene>
<feature type="compositionally biased region" description="Low complexity" evidence="1">
    <location>
        <begin position="133"/>
        <end position="155"/>
    </location>
</feature>
<name>A0A346A2T9_9HYPH</name>
<sequence length="237" mass="25636">MNSMRPTRPLTKATATAACAFALAVALTAAPARAEDNEPSIDQKVLRGLMEGLGLKRDGEAINYQERAPLVIPPGRDLPPPERADAVTANPAWPKDPDVERRKEAARLERNRNVSDEREREQNPLRADQLTPGRSAAGRSRSSGSGSGYDSYRSAQGDFQNQLSPSELGYKGGIWNSMFGADKDNKAVRFTGEPTRNSLTEPPPGYQTPSPDQPYGAGKAAGPKATDYYATHSEPTR</sequence>
<dbReference type="Proteomes" id="UP000254889">
    <property type="component" value="Chromosome"/>
</dbReference>
<reference evidence="3 4" key="1">
    <citation type="submission" date="2018-07" db="EMBL/GenBank/DDBJ databases">
        <authorList>
            <person name="Quirk P.G."/>
            <person name="Krulwich T.A."/>
        </authorList>
    </citation>
    <scope>NUCLEOTIDE SEQUENCE [LARGE SCALE GENOMIC DNA]</scope>
    <source>
        <strain evidence="3 4">CC-BB4</strain>
    </source>
</reference>
<evidence type="ECO:0000256" key="1">
    <source>
        <dbReference type="SAM" id="MobiDB-lite"/>
    </source>
</evidence>
<dbReference type="RefSeq" id="WP_115693865.1">
    <property type="nucleotide sequence ID" value="NZ_CP031417.1"/>
</dbReference>
<keyword evidence="2" id="KW-0732">Signal</keyword>
<accession>A0A346A2T9</accession>
<evidence type="ECO:0000313" key="4">
    <source>
        <dbReference type="Proteomes" id="UP000254889"/>
    </source>
</evidence>
<feature type="compositionally biased region" description="Basic and acidic residues" evidence="1">
    <location>
        <begin position="95"/>
        <end position="123"/>
    </location>
</feature>
<dbReference type="AlphaFoldDB" id="A0A346A2T9"/>
<keyword evidence="4" id="KW-1185">Reference proteome</keyword>
<evidence type="ECO:0000313" key="3">
    <source>
        <dbReference type="EMBL" id="AXK83486.1"/>
    </source>
</evidence>
<proteinExistence type="predicted"/>
<dbReference type="OrthoDB" id="8018783at2"/>
<protein>
    <recommendedName>
        <fullName evidence="5">DUF3300 domain-containing protein</fullName>
    </recommendedName>
</protein>
<evidence type="ECO:0000256" key="2">
    <source>
        <dbReference type="SAM" id="SignalP"/>
    </source>
</evidence>
<organism evidence="3 4">
    <name type="scientific">Pseudolabrys taiwanensis</name>
    <dbReference type="NCBI Taxonomy" id="331696"/>
    <lineage>
        <taxon>Bacteria</taxon>
        <taxon>Pseudomonadati</taxon>
        <taxon>Pseudomonadota</taxon>
        <taxon>Alphaproteobacteria</taxon>
        <taxon>Hyphomicrobiales</taxon>
        <taxon>Xanthobacteraceae</taxon>
        <taxon>Pseudolabrys</taxon>
    </lineage>
</organism>
<dbReference type="EMBL" id="CP031417">
    <property type="protein sequence ID" value="AXK83486.1"/>
    <property type="molecule type" value="Genomic_DNA"/>
</dbReference>